<comment type="caution">
    <text evidence="12">The sequence shown here is derived from an EMBL/GenBank/DDBJ whole genome shotgun (WGS) entry which is preliminary data.</text>
</comment>
<dbReference type="PANTHER" id="PTHR45989">
    <property type="entry name" value="TRANSLATION INITIATION FACTOR EIF-2B SUBUNIT GAMMA"/>
    <property type="match status" value="1"/>
</dbReference>
<dbReference type="GO" id="GO:0003743">
    <property type="term" value="F:translation initiation factor activity"/>
    <property type="evidence" value="ECO:0007669"/>
    <property type="project" value="UniProtKB-KW"/>
</dbReference>
<dbReference type="Gene3D" id="3.90.550.10">
    <property type="entry name" value="Spore Coat Polysaccharide Biosynthesis Protein SpsA, Chain A"/>
    <property type="match status" value="1"/>
</dbReference>
<dbReference type="Pfam" id="PF00483">
    <property type="entry name" value="NTP_transferase"/>
    <property type="match status" value="1"/>
</dbReference>
<evidence type="ECO:0000256" key="4">
    <source>
        <dbReference type="ARBA" id="ARBA00022540"/>
    </source>
</evidence>
<comment type="function">
    <text evidence="8">Acts as a component of the translation initiation factor 2B (eIF2B) complex, which catalyzes the exchange of GDP for GTP on the eukaryotic initiation factor 2 (eIF2) complex gamma subunit. Its guanine nucleotide exchange factor activity is repressed when bound to eIF2 complex phosphorylated on the alpha subunit, thereby limiting the amount of methionyl-initiator methionine tRNA available to the ribosome and consequently global translation is repressed.</text>
</comment>
<feature type="region of interest" description="Disordered" evidence="10">
    <location>
        <begin position="342"/>
        <end position="370"/>
    </location>
</feature>
<evidence type="ECO:0000256" key="8">
    <source>
        <dbReference type="ARBA" id="ARBA00045373"/>
    </source>
</evidence>
<name>A0A9Q1FG47_SYNKA</name>
<proteinExistence type="inferred from homology"/>
<dbReference type="GO" id="GO:0002183">
    <property type="term" value="P:cytoplasmic translational initiation"/>
    <property type="evidence" value="ECO:0007669"/>
    <property type="project" value="TreeGrafter"/>
</dbReference>
<accession>A0A9Q1FG47</accession>
<evidence type="ECO:0000256" key="1">
    <source>
        <dbReference type="ARBA" id="ARBA00004514"/>
    </source>
</evidence>
<evidence type="ECO:0000259" key="11">
    <source>
        <dbReference type="Pfam" id="PF00483"/>
    </source>
</evidence>
<keyword evidence="13" id="KW-1185">Reference proteome</keyword>
<evidence type="ECO:0000256" key="6">
    <source>
        <dbReference type="ARBA" id="ARBA00044196"/>
    </source>
</evidence>
<reference evidence="12" key="1">
    <citation type="journal article" date="2023" name="Science">
        <title>Genome structures resolve the early diversification of teleost fishes.</title>
        <authorList>
            <person name="Parey E."/>
            <person name="Louis A."/>
            <person name="Montfort J."/>
            <person name="Bouchez O."/>
            <person name="Roques C."/>
            <person name="Iampietro C."/>
            <person name="Lluch J."/>
            <person name="Castinel A."/>
            <person name="Donnadieu C."/>
            <person name="Desvignes T."/>
            <person name="Floi Bucao C."/>
            <person name="Jouanno E."/>
            <person name="Wen M."/>
            <person name="Mejri S."/>
            <person name="Dirks R."/>
            <person name="Jansen H."/>
            <person name="Henkel C."/>
            <person name="Chen W.J."/>
            <person name="Zahm M."/>
            <person name="Cabau C."/>
            <person name="Klopp C."/>
            <person name="Thompson A.W."/>
            <person name="Robinson-Rechavi M."/>
            <person name="Braasch I."/>
            <person name="Lecointre G."/>
            <person name="Bobe J."/>
            <person name="Postlethwait J.H."/>
            <person name="Berthelot C."/>
            <person name="Roest Crollius H."/>
            <person name="Guiguen Y."/>
        </authorList>
    </citation>
    <scope>NUCLEOTIDE SEQUENCE</scope>
    <source>
        <strain evidence="12">WJC10195</strain>
    </source>
</reference>
<comment type="subcellular location">
    <subcellularLocation>
        <location evidence="1">Cytoplasm</location>
        <location evidence="1">Cytosol</location>
    </subcellularLocation>
</comment>
<evidence type="ECO:0000256" key="2">
    <source>
        <dbReference type="ARBA" id="ARBA00007878"/>
    </source>
</evidence>
<keyword evidence="4" id="KW-0396">Initiation factor</keyword>
<dbReference type="InterPro" id="IPR029044">
    <property type="entry name" value="Nucleotide-diphossugar_trans"/>
</dbReference>
<dbReference type="SUPFAM" id="SSF53448">
    <property type="entry name" value="Nucleotide-diphospho-sugar transferases"/>
    <property type="match status" value="1"/>
</dbReference>
<dbReference type="EMBL" id="JAINUF010000006">
    <property type="protein sequence ID" value="KAJ8357649.1"/>
    <property type="molecule type" value="Genomic_DNA"/>
</dbReference>
<feature type="region of interest" description="Disordered" evidence="10">
    <location>
        <begin position="241"/>
        <end position="325"/>
    </location>
</feature>
<feature type="region of interest" description="Disordered" evidence="10">
    <location>
        <begin position="53"/>
        <end position="80"/>
    </location>
</feature>
<comment type="similarity">
    <text evidence="2">Belongs to the eIF-2B gamma/epsilon subunits family.</text>
</comment>
<dbReference type="GO" id="GO:0005085">
    <property type="term" value="F:guanyl-nucleotide exchange factor activity"/>
    <property type="evidence" value="ECO:0007669"/>
    <property type="project" value="TreeGrafter"/>
</dbReference>
<dbReference type="PANTHER" id="PTHR45989:SF1">
    <property type="entry name" value="TRANSLATION INITIATION FACTOR EIF-2B SUBUNIT GAMMA"/>
    <property type="match status" value="1"/>
</dbReference>
<dbReference type="Proteomes" id="UP001152622">
    <property type="component" value="Chromosome 6"/>
</dbReference>
<organism evidence="12 13">
    <name type="scientific">Synaphobranchus kaupii</name>
    <name type="common">Kaup's arrowtooth eel</name>
    <dbReference type="NCBI Taxonomy" id="118154"/>
    <lineage>
        <taxon>Eukaryota</taxon>
        <taxon>Metazoa</taxon>
        <taxon>Chordata</taxon>
        <taxon>Craniata</taxon>
        <taxon>Vertebrata</taxon>
        <taxon>Euteleostomi</taxon>
        <taxon>Actinopterygii</taxon>
        <taxon>Neopterygii</taxon>
        <taxon>Teleostei</taxon>
        <taxon>Anguilliformes</taxon>
        <taxon>Synaphobranchidae</taxon>
        <taxon>Synaphobranchus</taxon>
    </lineage>
</organism>
<sequence length="540" mass="58219">MQHCVDTALRLLSAAEEFYGYNLYTLLICAAGVGGEGGGVDWQVHLRRLPVPALPPPTDGTTQALVQRPARQSPGRHPNAACQKIPSHCKVLYTSVGLDTGLRFRRGVRRAPPSPRCGKTSAVLPVILTDSAAPPSRTKASFQGGFFQAHSSSTIRTAGHIALIMSEVGRGQRREIDTGCDVPRFDMTLFVCQADGVGRSGTKVSKLCPRGASVQQRIQRYQCQTSSGRVELPLTASFGSAERRTAQTAVARDALAGSPGEADADAGGLRKPPGFRSSGRRRERSARNSPRAAKAGSAIKGPRAGRGLTPRSRSGSSLAGGRLPNVEPTECGFCPPCRYESLPPRAERERGLPRGGRRTSQTAELPHGDQSGRAGMRVCCLRGCGLAFRGLPQPQSTTTWGGGHIATQSAVCWQNPGWRQPALFNGSPATPPLQTSAYHTITFNINYPVIKIKRQQISPGRPCFSKLSSVSFIQVREMELQAVLMAAGGGSRMMDLTYSMPKPLLPVGNKPLIWYPPSTCWREWALKRSSSSRPRRSRSF</sequence>
<evidence type="ECO:0000313" key="13">
    <source>
        <dbReference type="Proteomes" id="UP001152622"/>
    </source>
</evidence>
<protein>
    <recommendedName>
        <fullName evidence="6">Translation initiation factor eIF2B subunit gamma</fullName>
    </recommendedName>
    <alternativeName>
        <fullName evidence="7">eIF2B GDP-GTP exchange factor subunit gamma</fullName>
    </alternativeName>
</protein>
<comment type="subunit">
    <text evidence="9">Component of the translation initiation factor 2B (eIF2B) complex which is a heterodecamer of two sets of five different subunits: alpha, beta, gamma, delta and epsilon. Subunits alpha, beta and delta comprise a regulatory subcomplex and subunits epsilon and gamma comprise a catalytic subcomplex. Within the complex, the hexameric regulatory complex resides at the center, with the two heterodimeric catalytic subcomplexes bound on opposite sides.</text>
</comment>
<keyword evidence="3" id="KW-0963">Cytoplasm</keyword>
<evidence type="ECO:0000313" key="12">
    <source>
        <dbReference type="EMBL" id="KAJ8357649.1"/>
    </source>
</evidence>
<evidence type="ECO:0000256" key="9">
    <source>
        <dbReference type="ARBA" id="ARBA00046432"/>
    </source>
</evidence>
<evidence type="ECO:0000256" key="3">
    <source>
        <dbReference type="ARBA" id="ARBA00022490"/>
    </source>
</evidence>
<keyword evidence="5" id="KW-0648">Protein biosynthesis</keyword>
<dbReference type="InterPro" id="IPR005835">
    <property type="entry name" value="NTP_transferase_dom"/>
</dbReference>
<gene>
    <name evidence="12" type="ORF">SKAU_G00204430</name>
</gene>
<dbReference type="AlphaFoldDB" id="A0A9Q1FG47"/>
<dbReference type="GO" id="GO:0005829">
    <property type="term" value="C:cytosol"/>
    <property type="evidence" value="ECO:0007669"/>
    <property type="project" value="UniProtKB-SubCell"/>
</dbReference>
<dbReference type="OrthoDB" id="10250549at2759"/>
<evidence type="ECO:0000256" key="5">
    <source>
        <dbReference type="ARBA" id="ARBA00022917"/>
    </source>
</evidence>
<dbReference type="InterPro" id="IPR051960">
    <property type="entry name" value="eIF2B_gamma"/>
</dbReference>
<evidence type="ECO:0000256" key="7">
    <source>
        <dbReference type="ARBA" id="ARBA00044229"/>
    </source>
</evidence>
<feature type="compositionally biased region" description="Low complexity" evidence="10">
    <location>
        <begin position="311"/>
        <end position="323"/>
    </location>
</feature>
<dbReference type="GO" id="GO:0005851">
    <property type="term" value="C:eukaryotic translation initiation factor 2B complex"/>
    <property type="evidence" value="ECO:0007669"/>
    <property type="project" value="TreeGrafter"/>
</dbReference>
<feature type="domain" description="Nucleotidyl transferase" evidence="11">
    <location>
        <begin position="482"/>
        <end position="521"/>
    </location>
</feature>
<evidence type="ECO:0000256" key="10">
    <source>
        <dbReference type="SAM" id="MobiDB-lite"/>
    </source>
</evidence>